<proteinExistence type="predicted"/>
<feature type="repeat" description="ANK" evidence="3">
    <location>
        <begin position="125"/>
        <end position="157"/>
    </location>
</feature>
<keyword evidence="5" id="KW-1185">Reference proteome</keyword>
<dbReference type="PANTHER" id="PTHR24171">
    <property type="entry name" value="ANKYRIN REPEAT DOMAIN-CONTAINING PROTEIN 39-RELATED"/>
    <property type="match status" value="1"/>
</dbReference>
<dbReference type="PANTHER" id="PTHR24171:SF9">
    <property type="entry name" value="ANKYRIN REPEAT DOMAIN-CONTAINING PROTEIN 39"/>
    <property type="match status" value="1"/>
</dbReference>
<dbReference type="InterPro" id="IPR002110">
    <property type="entry name" value="Ankyrin_rpt"/>
</dbReference>
<comment type="caution">
    <text evidence="4">The sequence shown here is derived from an EMBL/GenBank/DDBJ whole genome shotgun (WGS) entry which is preliminary data.</text>
</comment>
<dbReference type="InterPro" id="IPR036770">
    <property type="entry name" value="Ankyrin_rpt-contain_sf"/>
</dbReference>
<reference evidence="4 5" key="1">
    <citation type="submission" date="2024-07" db="EMBL/GenBank/DDBJ databases">
        <title>Section-level genome sequencing and comparative genomics of Aspergillus sections Usti and Cavernicolus.</title>
        <authorList>
            <consortium name="Lawrence Berkeley National Laboratory"/>
            <person name="Nybo J.L."/>
            <person name="Vesth T.C."/>
            <person name="Theobald S."/>
            <person name="Frisvad J.C."/>
            <person name="Larsen T.O."/>
            <person name="Kjaerboelling I."/>
            <person name="Rothschild-Mancinelli K."/>
            <person name="Lyhne E.K."/>
            <person name="Kogle M.E."/>
            <person name="Barry K."/>
            <person name="Clum A."/>
            <person name="Na H."/>
            <person name="Ledsgaard L."/>
            <person name="Lin J."/>
            <person name="Lipzen A."/>
            <person name="Kuo A."/>
            <person name="Riley R."/>
            <person name="Mondo S."/>
            <person name="LaButti K."/>
            <person name="Haridas S."/>
            <person name="Pangalinan J."/>
            <person name="Salamov A.A."/>
            <person name="Simmons B.A."/>
            <person name="Magnuson J.K."/>
            <person name="Chen J."/>
            <person name="Drula E."/>
            <person name="Henrissat B."/>
            <person name="Wiebenga A."/>
            <person name="Lubbers R.J."/>
            <person name="Gomes A.C."/>
            <person name="Makela M.R."/>
            <person name="Stajich J."/>
            <person name="Grigoriev I.V."/>
            <person name="Mortensen U.H."/>
            <person name="De vries R.P."/>
            <person name="Baker S.E."/>
            <person name="Andersen M.R."/>
        </authorList>
    </citation>
    <scope>NUCLEOTIDE SEQUENCE [LARGE SCALE GENOMIC DNA]</scope>
    <source>
        <strain evidence="4 5">CBS 600.67</strain>
    </source>
</reference>
<gene>
    <name evidence="4" type="ORF">BDW59DRAFT_157338</name>
</gene>
<evidence type="ECO:0000313" key="4">
    <source>
        <dbReference type="EMBL" id="KAL2832515.1"/>
    </source>
</evidence>
<evidence type="ECO:0000256" key="3">
    <source>
        <dbReference type="PROSITE-ProRule" id="PRU00023"/>
    </source>
</evidence>
<dbReference type="Gene3D" id="1.25.40.20">
    <property type="entry name" value="Ankyrin repeat-containing domain"/>
    <property type="match status" value="3"/>
</dbReference>
<dbReference type="Pfam" id="PF12796">
    <property type="entry name" value="Ank_2"/>
    <property type="match status" value="3"/>
</dbReference>
<feature type="repeat" description="ANK" evidence="3">
    <location>
        <begin position="227"/>
        <end position="259"/>
    </location>
</feature>
<keyword evidence="1" id="KW-0677">Repeat</keyword>
<dbReference type="EMBL" id="JBFXLS010000006">
    <property type="protein sequence ID" value="KAL2832515.1"/>
    <property type="molecule type" value="Genomic_DNA"/>
</dbReference>
<dbReference type="SUPFAM" id="SSF48403">
    <property type="entry name" value="Ankyrin repeat"/>
    <property type="match status" value="1"/>
</dbReference>
<feature type="repeat" description="ANK" evidence="3">
    <location>
        <begin position="92"/>
        <end position="124"/>
    </location>
</feature>
<dbReference type="PROSITE" id="PS50088">
    <property type="entry name" value="ANK_REPEAT"/>
    <property type="match status" value="5"/>
</dbReference>
<organism evidence="4 5">
    <name type="scientific">Aspergillus cavernicola</name>
    <dbReference type="NCBI Taxonomy" id="176166"/>
    <lineage>
        <taxon>Eukaryota</taxon>
        <taxon>Fungi</taxon>
        <taxon>Dikarya</taxon>
        <taxon>Ascomycota</taxon>
        <taxon>Pezizomycotina</taxon>
        <taxon>Eurotiomycetes</taxon>
        <taxon>Eurotiomycetidae</taxon>
        <taxon>Eurotiales</taxon>
        <taxon>Aspergillaceae</taxon>
        <taxon>Aspergillus</taxon>
        <taxon>Aspergillus subgen. Nidulantes</taxon>
    </lineage>
</organism>
<protein>
    <submittedName>
        <fullName evidence="4">Ankyrin repeat-containing domain protein</fullName>
    </submittedName>
</protein>
<feature type="repeat" description="ANK" evidence="3">
    <location>
        <begin position="158"/>
        <end position="186"/>
    </location>
</feature>
<dbReference type="SMART" id="SM00248">
    <property type="entry name" value="ANK"/>
    <property type="match status" value="7"/>
</dbReference>
<keyword evidence="2 3" id="KW-0040">ANK repeat</keyword>
<dbReference type="PRINTS" id="PR01415">
    <property type="entry name" value="ANKYRIN"/>
</dbReference>
<evidence type="ECO:0000256" key="2">
    <source>
        <dbReference type="ARBA" id="ARBA00023043"/>
    </source>
</evidence>
<dbReference type="Proteomes" id="UP001610335">
    <property type="component" value="Unassembled WGS sequence"/>
</dbReference>
<feature type="repeat" description="ANK" evidence="3">
    <location>
        <begin position="194"/>
        <end position="226"/>
    </location>
</feature>
<dbReference type="PROSITE" id="PS50297">
    <property type="entry name" value="ANK_REP_REGION"/>
    <property type="match status" value="5"/>
</dbReference>
<sequence>MFSFQHALDLAGGSADPTSVNLINASENGEVETVNKLLKAGADPNAIIRRKNPLTESIKNDHPAVVKMLLEAGAAERMIIPSDIYERPIFRHGQSTLHFAAMEGSNAVLRMLLAMGVDVNIKNEIGRTALSRAAEAGLPATVDTLLAAGAEIDFTDCLGRTALSWAAAKGHACVMEVLLKAGADIESGMPKYRKGHTPLLLAAAGGHDEAVKVLLDHGARINQKDTHRRTPVMRAVINGHVDMVELLAERKADLRQVDGRGATALDFARRAEQWHIAQLLERRRS</sequence>
<accession>A0ABR4IXP9</accession>
<name>A0ABR4IXP9_9EURO</name>
<evidence type="ECO:0000256" key="1">
    <source>
        <dbReference type="ARBA" id="ARBA00022737"/>
    </source>
</evidence>
<evidence type="ECO:0000313" key="5">
    <source>
        <dbReference type="Proteomes" id="UP001610335"/>
    </source>
</evidence>